<dbReference type="SUPFAM" id="SSF103473">
    <property type="entry name" value="MFS general substrate transporter"/>
    <property type="match status" value="1"/>
</dbReference>
<evidence type="ECO:0000256" key="2">
    <source>
        <dbReference type="ARBA" id="ARBA00022692"/>
    </source>
</evidence>
<dbReference type="Pfam" id="PF07690">
    <property type="entry name" value="MFS_1"/>
    <property type="match status" value="1"/>
</dbReference>
<dbReference type="EMBL" id="JAIZAY010000009">
    <property type="protein sequence ID" value="KAJ8036070.1"/>
    <property type="molecule type" value="Genomic_DNA"/>
</dbReference>
<comment type="caution">
    <text evidence="6">The sequence shown here is derived from an EMBL/GenBank/DDBJ whole genome shotgun (WGS) entry which is preliminary data.</text>
</comment>
<dbReference type="InterPro" id="IPR011701">
    <property type="entry name" value="MFS"/>
</dbReference>
<evidence type="ECO:0000256" key="1">
    <source>
        <dbReference type="ARBA" id="ARBA00004141"/>
    </source>
</evidence>
<organism evidence="6 7">
    <name type="scientific">Holothuria leucospilota</name>
    <name type="common">Black long sea cucumber</name>
    <name type="synonym">Mertensiothuria leucospilota</name>
    <dbReference type="NCBI Taxonomy" id="206669"/>
    <lineage>
        <taxon>Eukaryota</taxon>
        <taxon>Metazoa</taxon>
        <taxon>Echinodermata</taxon>
        <taxon>Eleutherozoa</taxon>
        <taxon>Echinozoa</taxon>
        <taxon>Holothuroidea</taxon>
        <taxon>Aspidochirotacea</taxon>
        <taxon>Aspidochirotida</taxon>
        <taxon>Holothuriidae</taxon>
        <taxon>Holothuria</taxon>
    </lineage>
</organism>
<dbReference type="AlphaFoldDB" id="A0A9Q1C0B7"/>
<dbReference type="GO" id="GO:0022857">
    <property type="term" value="F:transmembrane transporter activity"/>
    <property type="evidence" value="ECO:0007669"/>
    <property type="project" value="InterPro"/>
</dbReference>
<gene>
    <name evidence="6" type="ORF">HOLleu_19936</name>
</gene>
<keyword evidence="2 5" id="KW-0812">Transmembrane</keyword>
<dbReference type="OrthoDB" id="422206at2759"/>
<evidence type="ECO:0000256" key="3">
    <source>
        <dbReference type="ARBA" id="ARBA00022989"/>
    </source>
</evidence>
<evidence type="ECO:0000256" key="5">
    <source>
        <dbReference type="SAM" id="Phobius"/>
    </source>
</evidence>
<sequence length="482" mass="52961">MDPSERSPLLKRTIGTVNDPGDTLTQVYFRRWYILFVFTALVVLQSMTWNTWGPIAPTASDVFNWSQSDVALLSNWGPITYIISAFFFSWLIESKGLRTAVLVSGGCLFLGTILRCIPVKPSNVLWVMHPGQLFIGLSGPVMMSAPTVVSAVWFPPHQRTSSTAVGSMAGIVGTALSFIIGPQIVTAVNHTNNATTPPAVQYFEEGNFISELPLDEKNKHLMEINILMYLECGITALFFVASVIYFPKKPPQPPSMSASIPREDYLSGIKKLCTKWQFMAPALAYGIFTGVYGGWTTQLTSILDHIEEVDETAAGWMGFFANIAGVVGGLVISRIVDVSGGKIMKVLLLTLTLLSIGIWVWIVLICGNFIPPTNVQIWISYIATGFFTASLIPLFYEICAEGAYPIGESTTTGFSTWLNNLFCLIFLLTASVNAFGYQWMNWAMLGSVLLVIPLLAVYKERYNRLDVDVSPESATTSTGERA</sequence>
<dbReference type="PANTHER" id="PTHR10924">
    <property type="entry name" value="MAJOR FACILITATOR SUPERFAMILY PROTEIN-RELATED"/>
    <property type="match status" value="1"/>
</dbReference>
<feature type="transmembrane region" description="Helical" evidence="5">
    <location>
        <begin position="133"/>
        <end position="154"/>
    </location>
</feature>
<evidence type="ECO:0000313" key="6">
    <source>
        <dbReference type="EMBL" id="KAJ8036070.1"/>
    </source>
</evidence>
<protein>
    <submittedName>
        <fullName evidence="6">Disrupted in renal carcinoma protein 2-like</fullName>
    </submittedName>
</protein>
<feature type="transmembrane region" description="Helical" evidence="5">
    <location>
        <begin position="99"/>
        <end position="121"/>
    </location>
</feature>
<feature type="transmembrane region" description="Helical" evidence="5">
    <location>
        <begin position="166"/>
        <end position="185"/>
    </location>
</feature>
<dbReference type="GO" id="GO:0016020">
    <property type="term" value="C:membrane"/>
    <property type="evidence" value="ECO:0007669"/>
    <property type="project" value="UniProtKB-SubCell"/>
</dbReference>
<feature type="transmembrane region" description="Helical" evidence="5">
    <location>
        <begin position="276"/>
        <end position="295"/>
    </location>
</feature>
<feature type="transmembrane region" description="Helical" evidence="5">
    <location>
        <begin position="417"/>
        <end position="436"/>
    </location>
</feature>
<accession>A0A9Q1C0B7</accession>
<feature type="transmembrane region" description="Helical" evidence="5">
    <location>
        <begin position="348"/>
        <end position="370"/>
    </location>
</feature>
<name>A0A9Q1C0B7_HOLLE</name>
<dbReference type="InterPro" id="IPR049680">
    <property type="entry name" value="FLVCR1-2_SLC49-like"/>
</dbReference>
<proteinExistence type="predicted"/>
<feature type="transmembrane region" description="Helical" evidence="5">
    <location>
        <begin position="32"/>
        <end position="52"/>
    </location>
</feature>
<feature type="transmembrane region" description="Helical" evidence="5">
    <location>
        <begin position="72"/>
        <end position="92"/>
    </location>
</feature>
<keyword evidence="4 5" id="KW-0472">Membrane</keyword>
<evidence type="ECO:0000256" key="4">
    <source>
        <dbReference type="ARBA" id="ARBA00023136"/>
    </source>
</evidence>
<feature type="transmembrane region" description="Helical" evidence="5">
    <location>
        <begin position="376"/>
        <end position="396"/>
    </location>
</feature>
<reference evidence="6" key="1">
    <citation type="submission" date="2021-10" db="EMBL/GenBank/DDBJ databases">
        <title>Tropical sea cucumber genome reveals ecological adaptation and Cuvierian tubules defense mechanism.</title>
        <authorList>
            <person name="Chen T."/>
        </authorList>
    </citation>
    <scope>NUCLEOTIDE SEQUENCE</scope>
    <source>
        <strain evidence="6">Nanhai2018</strain>
        <tissue evidence="6">Muscle</tissue>
    </source>
</reference>
<evidence type="ECO:0000313" key="7">
    <source>
        <dbReference type="Proteomes" id="UP001152320"/>
    </source>
</evidence>
<dbReference type="InterPro" id="IPR036259">
    <property type="entry name" value="MFS_trans_sf"/>
</dbReference>
<feature type="transmembrane region" description="Helical" evidence="5">
    <location>
        <begin position="442"/>
        <end position="458"/>
    </location>
</feature>
<comment type="subcellular location">
    <subcellularLocation>
        <location evidence="1">Membrane</location>
        <topology evidence="1">Multi-pass membrane protein</topology>
    </subcellularLocation>
</comment>
<feature type="transmembrane region" description="Helical" evidence="5">
    <location>
        <begin position="315"/>
        <end position="336"/>
    </location>
</feature>
<keyword evidence="7" id="KW-1185">Reference proteome</keyword>
<feature type="transmembrane region" description="Helical" evidence="5">
    <location>
        <begin position="226"/>
        <end position="246"/>
    </location>
</feature>
<keyword evidence="3 5" id="KW-1133">Transmembrane helix</keyword>
<dbReference type="PANTHER" id="PTHR10924:SF27">
    <property type="entry name" value="SOLUTE CARRIER FAMILY 49 MEMBER 4"/>
    <property type="match status" value="1"/>
</dbReference>
<dbReference type="Proteomes" id="UP001152320">
    <property type="component" value="Chromosome 9"/>
</dbReference>
<dbReference type="Gene3D" id="1.20.1250.20">
    <property type="entry name" value="MFS general substrate transporter like domains"/>
    <property type="match status" value="2"/>
</dbReference>